<dbReference type="Proteomes" id="UP000649955">
    <property type="component" value="Unassembled WGS sequence"/>
</dbReference>
<evidence type="ECO:0000313" key="1">
    <source>
        <dbReference type="EMBL" id="GHG08588.1"/>
    </source>
</evidence>
<comment type="caution">
    <text evidence="1">The sequence shown here is derived from an EMBL/GenBank/DDBJ whole genome shotgun (WGS) entry which is preliminary data.</text>
</comment>
<proteinExistence type="predicted"/>
<reference evidence="2" key="1">
    <citation type="journal article" date="2019" name="Int. J. Syst. Evol. Microbiol.">
        <title>The Global Catalogue of Microorganisms (GCM) 10K type strain sequencing project: providing services to taxonomists for standard genome sequencing and annotation.</title>
        <authorList>
            <consortium name="The Broad Institute Genomics Platform"/>
            <consortium name="The Broad Institute Genome Sequencing Center for Infectious Disease"/>
            <person name="Wu L."/>
            <person name="Ma J."/>
        </authorList>
    </citation>
    <scope>NUCLEOTIDE SEQUENCE [LARGE SCALE GENOMIC DNA]</scope>
    <source>
        <strain evidence="2">CGMCC 4.7680</strain>
    </source>
</reference>
<sequence>MEIVTLAQRPDLVEAVYAIPYPPGSPRFMQGSLTSLLVRRRRLARRWPHLVVALLEGGSPVARGVMVPFRERSPFPARGWDEVAVWAAEDALDGVAPDTAGALEIAVHPSCQARGLSSAVLAGMRDAVAAAGLSSLVIPVRPPDKASVPLVSMGDYASAVRPDGLPVDRWLRTHVRAGGVIEGVASCSATVQAPLADWREWTGLPFDRDGPAVVPGALAPVLVSTVDDYAVYVEANVWVSHRVPEHPARLG</sequence>
<organism evidence="1 2">
    <name type="scientific">Amycolatopsis bullii</name>
    <dbReference type="NCBI Taxonomy" id="941987"/>
    <lineage>
        <taxon>Bacteria</taxon>
        <taxon>Bacillati</taxon>
        <taxon>Actinomycetota</taxon>
        <taxon>Actinomycetes</taxon>
        <taxon>Pseudonocardiales</taxon>
        <taxon>Pseudonocardiaceae</taxon>
        <taxon>Amycolatopsis</taxon>
    </lineage>
</organism>
<dbReference type="RefSeq" id="WP_191309759.1">
    <property type="nucleotide sequence ID" value="NZ_BNAW01000008.1"/>
</dbReference>
<dbReference type="Gene3D" id="3.40.630.30">
    <property type="match status" value="1"/>
</dbReference>
<dbReference type="SUPFAM" id="SSF55729">
    <property type="entry name" value="Acyl-CoA N-acyltransferases (Nat)"/>
    <property type="match status" value="1"/>
</dbReference>
<keyword evidence="2" id="KW-1185">Reference proteome</keyword>
<evidence type="ECO:0000313" key="2">
    <source>
        <dbReference type="Proteomes" id="UP000649955"/>
    </source>
</evidence>
<dbReference type="InterPro" id="IPR016181">
    <property type="entry name" value="Acyl_CoA_acyltransferase"/>
</dbReference>
<dbReference type="EMBL" id="BNAW01000008">
    <property type="protein sequence ID" value="GHG08588.1"/>
    <property type="molecule type" value="Genomic_DNA"/>
</dbReference>
<evidence type="ECO:0008006" key="3">
    <source>
        <dbReference type="Google" id="ProtNLM"/>
    </source>
</evidence>
<gene>
    <name evidence="1" type="ORF">GCM10017567_26580</name>
</gene>
<protein>
    <recommendedName>
        <fullName evidence="3">N-acetyltransferase domain-containing protein</fullName>
    </recommendedName>
</protein>
<name>A0ABQ3KAM0_9PSEU</name>
<accession>A0ABQ3KAM0</accession>